<dbReference type="Proteomes" id="UP001429580">
    <property type="component" value="Unassembled WGS sequence"/>
</dbReference>
<organism evidence="10 11">
    <name type="scientific">Pseudochelatococcus lubricantis</name>
    <dbReference type="NCBI Taxonomy" id="1538102"/>
    <lineage>
        <taxon>Bacteria</taxon>
        <taxon>Pseudomonadati</taxon>
        <taxon>Pseudomonadota</taxon>
        <taxon>Alphaproteobacteria</taxon>
        <taxon>Hyphomicrobiales</taxon>
        <taxon>Chelatococcaceae</taxon>
        <taxon>Pseudochelatococcus</taxon>
    </lineage>
</organism>
<evidence type="ECO:0000256" key="5">
    <source>
        <dbReference type="ARBA" id="ARBA00023027"/>
    </source>
</evidence>
<dbReference type="Gene3D" id="3.40.50.720">
    <property type="entry name" value="NAD(P)-binding Rossmann-like Domain"/>
    <property type="match status" value="1"/>
</dbReference>
<evidence type="ECO:0000259" key="9">
    <source>
        <dbReference type="Pfam" id="PF02737"/>
    </source>
</evidence>
<proteinExistence type="predicted"/>
<comment type="caution">
    <text evidence="10">The sequence shown here is derived from an EMBL/GenBank/DDBJ whole genome shotgun (WGS) entry which is preliminary data.</text>
</comment>
<dbReference type="Pfam" id="PF00725">
    <property type="entry name" value="3HCDH"/>
    <property type="match status" value="1"/>
</dbReference>
<dbReference type="GO" id="GO:0003857">
    <property type="term" value="F:(3S)-3-hydroxyacyl-CoA dehydrogenase (NAD+) activity"/>
    <property type="evidence" value="ECO:0007669"/>
    <property type="project" value="UniProtKB-EC"/>
</dbReference>
<dbReference type="PANTHER" id="PTHR48075:SF7">
    <property type="entry name" value="3-HYDROXYACYL-COA DEHYDROGENASE-RELATED"/>
    <property type="match status" value="1"/>
</dbReference>
<dbReference type="Gene3D" id="3.90.226.10">
    <property type="entry name" value="2-enoyl-CoA Hydratase, Chain A, domain 1"/>
    <property type="match status" value="1"/>
</dbReference>
<keyword evidence="5" id="KW-0520">NAD</keyword>
<evidence type="ECO:0000259" key="8">
    <source>
        <dbReference type="Pfam" id="PF00725"/>
    </source>
</evidence>
<dbReference type="InterPro" id="IPR029045">
    <property type="entry name" value="ClpP/crotonase-like_dom_sf"/>
</dbReference>
<evidence type="ECO:0000256" key="7">
    <source>
        <dbReference type="ARBA" id="ARBA00049556"/>
    </source>
</evidence>
<dbReference type="Pfam" id="PF00378">
    <property type="entry name" value="ECH_1"/>
    <property type="match status" value="1"/>
</dbReference>
<dbReference type="InterPro" id="IPR006176">
    <property type="entry name" value="3-OHacyl-CoA_DH_NAD-bd"/>
</dbReference>
<dbReference type="InterPro" id="IPR036291">
    <property type="entry name" value="NAD(P)-bd_dom_sf"/>
</dbReference>
<dbReference type="Gene3D" id="1.10.1040.50">
    <property type="match status" value="1"/>
</dbReference>
<dbReference type="InterPro" id="IPR008927">
    <property type="entry name" value="6-PGluconate_DH-like_C_sf"/>
</dbReference>
<evidence type="ECO:0000256" key="1">
    <source>
        <dbReference type="ARBA" id="ARBA00005005"/>
    </source>
</evidence>
<evidence type="ECO:0000256" key="4">
    <source>
        <dbReference type="ARBA" id="ARBA00023002"/>
    </source>
</evidence>
<feature type="domain" description="3-hydroxyacyl-CoA dehydrogenase NAD binding" evidence="9">
    <location>
        <begin position="21"/>
        <end position="202"/>
    </location>
</feature>
<sequence>MATQIVSPSVFGLDRAGIRRAAVIGAGSMGGGIAAQFANAGIPVDLLDIPGGEGAPRHAPAQAGIERQLRAGGFMDPAVAALVRPGNTEDDLARLAEADWIVEAIIEDPDAKRALYARIDAVRKPGSIVSSNTSTIPRAALVEGAGDRFRADFVITHFFNPPRVMRLVELVSTAENDPAIVARARQACEIVLGKTVVDCNDTPGFIANRIGCYWMAVGALEALRLGVTPEEADAVAVALGAPRTGVFGLLDLVGIDLVPHVWGSLLKALPPGDGAHAFDLPASEVIRTLIGRGLFGRKAKAGFYRLAADRSREVFDPASGDYRPERPCDPKSLPGGGRDVAALVADDGKLGRYAWSVLSHLIAYTSACAPEIAADTAAVDTAIALGYAWRDGPFALAQKAGLVEIVARLEREGRAVPPLLRRAREAERFFNAAGAPLLSDGRGYRAQADAATGIVRLAGVKAAGRTIAGNEAASLHDLGDGIACFEIHTKLNSLAPGVFDLIEETLARGGRDFSALVIGNDDPRAFSAGADLAFIASLVEEQDWRALEAYIARGQSLYLQLKYAPFPVVAATHGFALGGGCELTLHADTVVSHAELTIGLPEFRVGIIPAWGGTTQLLLRAQAEHAGDAISAARRAFDIVTGAETSQSARHAFSLGLLRAGDGIVMNRDLLLAAAMRRAAELREAGYRAPERAAIESAGKAGYDRLLEAAGEKRDGNVFTQTDFTIAEALARVLTGGADALPGSAQTEETQMRRELEALLDLAAKPAARERIRHVLATGKHLRN</sequence>
<keyword evidence="6" id="KW-0443">Lipid metabolism</keyword>
<dbReference type="Pfam" id="PF02737">
    <property type="entry name" value="3HCDH_N"/>
    <property type="match status" value="1"/>
</dbReference>
<evidence type="ECO:0000256" key="6">
    <source>
        <dbReference type="ARBA" id="ARBA00023098"/>
    </source>
</evidence>
<evidence type="ECO:0000256" key="2">
    <source>
        <dbReference type="ARBA" id="ARBA00022832"/>
    </source>
</evidence>
<reference evidence="10 11" key="1">
    <citation type="submission" date="2020-03" db="EMBL/GenBank/DDBJ databases">
        <title>Genomic Encyclopedia of Type Strains, Phase IV (KMG-IV): sequencing the most valuable type-strain genomes for metagenomic binning, comparative biology and taxonomic classification.</title>
        <authorList>
            <person name="Goeker M."/>
        </authorList>
    </citation>
    <scope>NUCLEOTIDE SEQUENCE [LARGE SCALE GENOMIC DNA]</scope>
    <source>
        <strain evidence="10 11">DSM 103870</strain>
    </source>
</reference>
<gene>
    <name evidence="10" type="ORF">FHS82_002124</name>
</gene>
<dbReference type="CDD" id="cd06558">
    <property type="entry name" value="crotonase-like"/>
    <property type="match status" value="1"/>
</dbReference>
<evidence type="ECO:0000313" key="11">
    <source>
        <dbReference type="Proteomes" id="UP001429580"/>
    </source>
</evidence>
<evidence type="ECO:0000313" key="10">
    <source>
        <dbReference type="EMBL" id="NIJ58282.1"/>
    </source>
</evidence>
<dbReference type="RefSeq" id="WP_208394183.1">
    <property type="nucleotide sequence ID" value="NZ_JAASQI010000004.1"/>
</dbReference>
<dbReference type="PANTHER" id="PTHR48075">
    <property type="entry name" value="3-HYDROXYACYL-COA DEHYDROGENASE FAMILY PROTEIN"/>
    <property type="match status" value="1"/>
</dbReference>
<evidence type="ECO:0000256" key="3">
    <source>
        <dbReference type="ARBA" id="ARBA00022963"/>
    </source>
</evidence>
<dbReference type="InterPro" id="IPR001753">
    <property type="entry name" value="Enoyl-CoA_hydra/iso"/>
</dbReference>
<keyword evidence="4 10" id="KW-0560">Oxidoreductase</keyword>
<feature type="domain" description="3-hydroxyacyl-CoA dehydrogenase C-terminal" evidence="8">
    <location>
        <begin position="204"/>
        <end position="305"/>
    </location>
</feature>
<dbReference type="SUPFAM" id="SSF48179">
    <property type="entry name" value="6-phosphogluconate dehydrogenase C-terminal domain-like"/>
    <property type="match status" value="2"/>
</dbReference>
<comment type="pathway">
    <text evidence="1">Lipid metabolism; fatty acid beta-oxidation.</text>
</comment>
<keyword evidence="3" id="KW-0442">Lipid degradation</keyword>
<dbReference type="EC" id="1.1.1.35" evidence="10"/>
<keyword evidence="2" id="KW-0276">Fatty acid metabolism</keyword>
<keyword evidence="11" id="KW-1185">Reference proteome</keyword>
<dbReference type="EMBL" id="JAASQI010000004">
    <property type="protein sequence ID" value="NIJ58282.1"/>
    <property type="molecule type" value="Genomic_DNA"/>
</dbReference>
<dbReference type="SUPFAM" id="SSF52096">
    <property type="entry name" value="ClpP/crotonase"/>
    <property type="match status" value="1"/>
</dbReference>
<dbReference type="InterPro" id="IPR006108">
    <property type="entry name" value="3HC_DH_C"/>
</dbReference>
<name>A0ABX0UZC3_9HYPH</name>
<comment type="catalytic activity">
    <reaction evidence="7">
        <text>a (3S)-3-hydroxyacyl-CoA + NAD(+) = a 3-oxoacyl-CoA + NADH + H(+)</text>
        <dbReference type="Rhea" id="RHEA:22432"/>
        <dbReference type="ChEBI" id="CHEBI:15378"/>
        <dbReference type="ChEBI" id="CHEBI:57318"/>
        <dbReference type="ChEBI" id="CHEBI:57540"/>
        <dbReference type="ChEBI" id="CHEBI:57945"/>
        <dbReference type="ChEBI" id="CHEBI:90726"/>
        <dbReference type="EC" id="1.1.1.35"/>
    </reaction>
</comment>
<dbReference type="SUPFAM" id="SSF51735">
    <property type="entry name" value="NAD(P)-binding Rossmann-fold domains"/>
    <property type="match status" value="1"/>
</dbReference>
<accession>A0ABX0UZC3</accession>
<protein>
    <submittedName>
        <fullName evidence="10">3-hydroxyacyl-CoA dehydrogenase</fullName>
        <ecNumber evidence="10">1.1.1.35</ecNumber>
    </submittedName>
</protein>